<dbReference type="Pfam" id="PF07557">
    <property type="entry name" value="Shugoshin_C"/>
    <property type="match status" value="1"/>
</dbReference>
<reference evidence="6" key="1">
    <citation type="submission" date="2021-01" db="EMBL/GenBank/DDBJ databases">
        <authorList>
            <person name="Kaushik A."/>
        </authorList>
    </citation>
    <scope>NUCLEOTIDE SEQUENCE</scope>
    <source>
        <strain evidence="6">AG6-10EEA</strain>
    </source>
</reference>
<evidence type="ECO:0000256" key="3">
    <source>
        <dbReference type="SAM" id="Coils"/>
    </source>
</evidence>
<dbReference type="Proteomes" id="UP000663853">
    <property type="component" value="Unassembled WGS sequence"/>
</dbReference>
<name>A0A8H3CJJ8_9AGAM</name>
<evidence type="ECO:0000259" key="5">
    <source>
        <dbReference type="Pfam" id="PF07557"/>
    </source>
</evidence>
<feature type="region of interest" description="Disordered" evidence="4">
    <location>
        <begin position="316"/>
        <end position="515"/>
    </location>
</feature>
<dbReference type="InterPro" id="IPR011515">
    <property type="entry name" value="Shugoshin_C"/>
</dbReference>
<dbReference type="AlphaFoldDB" id="A0A8H3CJJ8"/>
<protein>
    <recommendedName>
        <fullName evidence="5">Shugoshin C-terminal domain-containing protein</fullName>
    </recommendedName>
</protein>
<dbReference type="EMBL" id="CAJMXA010002548">
    <property type="protein sequence ID" value="CAE6483457.1"/>
    <property type="molecule type" value="Genomic_DNA"/>
</dbReference>
<evidence type="ECO:0000256" key="4">
    <source>
        <dbReference type="SAM" id="MobiDB-lite"/>
    </source>
</evidence>
<keyword evidence="3" id="KW-0175">Coiled coil</keyword>
<feature type="region of interest" description="Disordered" evidence="4">
    <location>
        <begin position="114"/>
        <end position="250"/>
    </location>
</feature>
<accession>A0A8H3CJJ8</accession>
<comment type="caution">
    <text evidence="6">The sequence shown here is derived from an EMBL/GenBank/DDBJ whole genome shotgun (WGS) entry which is preliminary data.</text>
</comment>
<sequence length="515" mass="56198">MASRRENRMAAVQNDALMEFENFKKKYLLVNKHVTKLNSTLSVRIEELNDQVSKLQVENLRLRNSNISLAAQLKREKELKGRGSDPKTVALIDAATAEALRQLTVIRDALANAANSKSSPTPHSIPTPPSTSPAARIIGPIHPGPNTRAPVARAPEFPALDEGSEPARSIKSRRRSSGGVTTDEEDSEMEHPVRVRRPAHGVPAPSYLGSESEAEVEYKTRRRAGRQSALLARGAAAEEDTEREKSPMEPVVEIHVKAKSKPPVSADSKRTKRKLVESELEDAIKSVGVIVDVPSEEEDIKPQHARTRVVNKLQDVTNSPRKMTGRVKDKAKGLNDDDEESVMAGGYLGTPAISKTKPPRTRTFIPTSTPGSGRLTPISGTDDDQVASGRERRTRKSVNYAEPKLNTKMRKPAPDATSYGRFSLPTSKPRISTSIPRDSSPPPESPMPPLLEPETKPDGGVTVRGRRHRPTSVYTDDDDGVGPEGLDEDDDYVPGVVRRKSGGRSAVDRRHSAAA</sequence>
<dbReference type="GO" id="GO:0005634">
    <property type="term" value="C:nucleus"/>
    <property type="evidence" value="ECO:0007669"/>
    <property type="project" value="InterPro"/>
</dbReference>
<proteinExistence type="inferred from homology"/>
<feature type="compositionally biased region" description="Acidic residues" evidence="4">
    <location>
        <begin position="475"/>
        <end position="492"/>
    </location>
</feature>
<evidence type="ECO:0000256" key="2">
    <source>
        <dbReference type="ARBA" id="ARBA00022829"/>
    </source>
</evidence>
<feature type="coiled-coil region" evidence="3">
    <location>
        <begin position="38"/>
        <end position="65"/>
    </location>
</feature>
<feature type="compositionally biased region" description="Polar residues" evidence="4">
    <location>
        <begin position="424"/>
        <end position="437"/>
    </location>
</feature>
<feature type="compositionally biased region" description="Basic and acidic residues" evidence="4">
    <location>
        <begin position="326"/>
        <end position="335"/>
    </location>
</feature>
<organism evidence="6 7">
    <name type="scientific">Rhizoctonia solani</name>
    <dbReference type="NCBI Taxonomy" id="456999"/>
    <lineage>
        <taxon>Eukaryota</taxon>
        <taxon>Fungi</taxon>
        <taxon>Dikarya</taxon>
        <taxon>Basidiomycota</taxon>
        <taxon>Agaricomycotina</taxon>
        <taxon>Agaricomycetes</taxon>
        <taxon>Cantharellales</taxon>
        <taxon>Ceratobasidiaceae</taxon>
        <taxon>Rhizoctonia</taxon>
    </lineage>
</organism>
<feature type="compositionally biased region" description="Pro residues" evidence="4">
    <location>
        <begin position="439"/>
        <end position="451"/>
    </location>
</feature>
<feature type="domain" description="Shugoshin C-terminal" evidence="5">
    <location>
        <begin position="389"/>
        <end position="411"/>
    </location>
</feature>
<evidence type="ECO:0000313" key="6">
    <source>
        <dbReference type="EMBL" id="CAE6483457.1"/>
    </source>
</evidence>
<keyword evidence="2" id="KW-0159">Chromosome partition</keyword>
<feature type="compositionally biased region" description="Basic and acidic residues" evidence="4">
    <location>
        <begin position="506"/>
        <end position="515"/>
    </location>
</feature>
<gene>
    <name evidence="6" type="ORF">RDB_LOCUS92486</name>
</gene>
<comment type="similarity">
    <text evidence="1">Belongs to the shugoshin family.</text>
</comment>
<evidence type="ECO:0000256" key="1">
    <source>
        <dbReference type="ARBA" id="ARBA00010845"/>
    </source>
</evidence>
<evidence type="ECO:0000313" key="7">
    <source>
        <dbReference type="Proteomes" id="UP000663853"/>
    </source>
</evidence>
<dbReference type="GO" id="GO:0000775">
    <property type="term" value="C:chromosome, centromeric region"/>
    <property type="evidence" value="ECO:0007669"/>
    <property type="project" value="InterPro"/>
</dbReference>
<dbReference type="GO" id="GO:0045132">
    <property type="term" value="P:meiotic chromosome segregation"/>
    <property type="evidence" value="ECO:0007669"/>
    <property type="project" value="InterPro"/>
</dbReference>